<dbReference type="Proteomes" id="UP001148737">
    <property type="component" value="Unassembled WGS sequence"/>
</dbReference>
<reference evidence="1" key="1">
    <citation type="submission" date="2022-07" db="EMBL/GenBank/DDBJ databases">
        <title>Genome Sequence of Lecanicillium saksenae.</title>
        <authorList>
            <person name="Buettner E."/>
        </authorList>
    </citation>
    <scope>NUCLEOTIDE SEQUENCE</scope>
    <source>
        <strain evidence="1">VT-O1</strain>
    </source>
</reference>
<dbReference type="EMBL" id="JANAKD010001384">
    <property type="protein sequence ID" value="KAJ3480015.1"/>
    <property type="molecule type" value="Genomic_DNA"/>
</dbReference>
<protein>
    <submittedName>
        <fullName evidence="1">Uncharacterized protein</fullName>
    </submittedName>
</protein>
<keyword evidence="2" id="KW-1185">Reference proteome</keyword>
<comment type="caution">
    <text evidence="1">The sequence shown here is derived from an EMBL/GenBank/DDBJ whole genome shotgun (WGS) entry which is preliminary data.</text>
</comment>
<proteinExistence type="predicted"/>
<sequence>MQPDRPKKGQKTAVVTCAGIGGIGGELALQLHKAGYFVICAVRRLDGVASMLKLGLTSTFMDVTETNLVVVAAEAVSEMCGNRLDLLINNAGLAINRPALDQDIDVDAFRMLDVNVLGPMSVTKAFSKLLIQVRGCIVNIGSVAPITPLPYSAAYNASKAALHAYSEALYMELKPFGVHVVTVITGGVKSNLVREKTPDLPAESLYVSAQQAFHERLASGQEQGMDTAQIAALPIEL</sequence>
<organism evidence="1 2">
    <name type="scientific">Lecanicillium saksenae</name>
    <dbReference type="NCBI Taxonomy" id="468837"/>
    <lineage>
        <taxon>Eukaryota</taxon>
        <taxon>Fungi</taxon>
        <taxon>Dikarya</taxon>
        <taxon>Ascomycota</taxon>
        <taxon>Pezizomycotina</taxon>
        <taxon>Sordariomycetes</taxon>
        <taxon>Hypocreomycetidae</taxon>
        <taxon>Hypocreales</taxon>
        <taxon>Cordycipitaceae</taxon>
        <taxon>Lecanicillium</taxon>
    </lineage>
</organism>
<name>A0ACC1QLA3_9HYPO</name>
<evidence type="ECO:0000313" key="2">
    <source>
        <dbReference type="Proteomes" id="UP001148737"/>
    </source>
</evidence>
<accession>A0ACC1QLA3</accession>
<gene>
    <name evidence="1" type="ORF">NLG97_g8167</name>
</gene>
<evidence type="ECO:0000313" key="1">
    <source>
        <dbReference type="EMBL" id="KAJ3480015.1"/>
    </source>
</evidence>